<dbReference type="EMBL" id="SJPJ01000001">
    <property type="protein sequence ID" value="TWT82654.1"/>
    <property type="molecule type" value="Genomic_DNA"/>
</dbReference>
<feature type="compositionally biased region" description="Polar residues" evidence="1">
    <location>
        <begin position="112"/>
        <end position="122"/>
    </location>
</feature>
<evidence type="ECO:0000313" key="5">
    <source>
        <dbReference type="Proteomes" id="UP000315010"/>
    </source>
</evidence>
<feature type="chain" id="PRO_5022758614" description="EF-hand domain-containing protein" evidence="2">
    <location>
        <begin position="23"/>
        <end position="145"/>
    </location>
</feature>
<proteinExistence type="predicted"/>
<gene>
    <name evidence="4" type="ORF">CA13_41170</name>
</gene>
<dbReference type="Gene3D" id="1.10.238.10">
    <property type="entry name" value="EF-hand"/>
    <property type="match status" value="1"/>
</dbReference>
<evidence type="ECO:0000259" key="3">
    <source>
        <dbReference type="PROSITE" id="PS50222"/>
    </source>
</evidence>
<dbReference type="RefSeq" id="WP_146399286.1">
    <property type="nucleotide sequence ID" value="NZ_SJPJ01000001.1"/>
</dbReference>
<feature type="domain" description="EF-hand" evidence="3">
    <location>
        <begin position="56"/>
        <end position="91"/>
    </location>
</feature>
<accession>A0A5C5Z5X8</accession>
<dbReference type="SMART" id="SM00054">
    <property type="entry name" value="EFh"/>
    <property type="match status" value="1"/>
</dbReference>
<evidence type="ECO:0000313" key="4">
    <source>
        <dbReference type="EMBL" id="TWT82654.1"/>
    </source>
</evidence>
<dbReference type="OrthoDB" id="285674at2"/>
<dbReference type="PROSITE" id="PS00018">
    <property type="entry name" value="EF_HAND_1"/>
    <property type="match status" value="1"/>
</dbReference>
<feature type="signal peptide" evidence="2">
    <location>
        <begin position="1"/>
        <end position="22"/>
    </location>
</feature>
<dbReference type="InterPro" id="IPR002048">
    <property type="entry name" value="EF_hand_dom"/>
</dbReference>
<evidence type="ECO:0000256" key="1">
    <source>
        <dbReference type="SAM" id="MobiDB-lite"/>
    </source>
</evidence>
<dbReference type="Proteomes" id="UP000315010">
    <property type="component" value="Unassembled WGS sequence"/>
</dbReference>
<dbReference type="GO" id="GO:0005509">
    <property type="term" value="F:calcium ion binding"/>
    <property type="evidence" value="ECO:0007669"/>
    <property type="project" value="InterPro"/>
</dbReference>
<organism evidence="4 5">
    <name type="scientific">Novipirellula herctigrandis</name>
    <dbReference type="NCBI Taxonomy" id="2527986"/>
    <lineage>
        <taxon>Bacteria</taxon>
        <taxon>Pseudomonadati</taxon>
        <taxon>Planctomycetota</taxon>
        <taxon>Planctomycetia</taxon>
        <taxon>Pirellulales</taxon>
        <taxon>Pirellulaceae</taxon>
        <taxon>Novipirellula</taxon>
    </lineage>
</organism>
<dbReference type="InterPro" id="IPR018247">
    <property type="entry name" value="EF_Hand_1_Ca_BS"/>
</dbReference>
<feature type="region of interest" description="Disordered" evidence="1">
    <location>
        <begin position="89"/>
        <end position="145"/>
    </location>
</feature>
<dbReference type="InterPro" id="IPR011992">
    <property type="entry name" value="EF-hand-dom_pair"/>
</dbReference>
<reference evidence="4 5" key="1">
    <citation type="submission" date="2019-02" db="EMBL/GenBank/DDBJ databases">
        <title>Deep-cultivation of Planctomycetes and their phenomic and genomic characterization uncovers novel biology.</title>
        <authorList>
            <person name="Wiegand S."/>
            <person name="Jogler M."/>
            <person name="Boedeker C."/>
            <person name="Pinto D."/>
            <person name="Vollmers J."/>
            <person name="Rivas-Marin E."/>
            <person name="Kohn T."/>
            <person name="Peeters S.H."/>
            <person name="Heuer A."/>
            <person name="Rast P."/>
            <person name="Oberbeckmann S."/>
            <person name="Bunk B."/>
            <person name="Jeske O."/>
            <person name="Meyerdierks A."/>
            <person name="Storesund J.E."/>
            <person name="Kallscheuer N."/>
            <person name="Luecker S."/>
            <person name="Lage O.M."/>
            <person name="Pohl T."/>
            <person name="Merkel B.J."/>
            <person name="Hornburger P."/>
            <person name="Mueller R.-W."/>
            <person name="Bruemmer F."/>
            <person name="Labrenz M."/>
            <person name="Spormann A.M."/>
            <person name="Op Den Camp H."/>
            <person name="Overmann J."/>
            <person name="Amann R."/>
            <person name="Jetten M.S.M."/>
            <person name="Mascher T."/>
            <person name="Medema M.H."/>
            <person name="Devos D.P."/>
            <person name="Kaster A.-K."/>
            <person name="Ovreas L."/>
            <person name="Rohde M."/>
            <person name="Galperin M.Y."/>
            <person name="Jogler C."/>
        </authorList>
    </citation>
    <scope>NUCLEOTIDE SEQUENCE [LARGE SCALE GENOMIC DNA]</scope>
    <source>
        <strain evidence="4 5">CA13</strain>
    </source>
</reference>
<keyword evidence="2" id="KW-0732">Signal</keyword>
<protein>
    <recommendedName>
        <fullName evidence="3">EF-hand domain-containing protein</fullName>
    </recommendedName>
</protein>
<dbReference type="AlphaFoldDB" id="A0A5C5Z5X8"/>
<evidence type="ECO:0000256" key="2">
    <source>
        <dbReference type="SAM" id="SignalP"/>
    </source>
</evidence>
<dbReference type="SUPFAM" id="SSF47473">
    <property type="entry name" value="EF-hand"/>
    <property type="match status" value="1"/>
</dbReference>
<name>A0A5C5Z5X8_9BACT</name>
<keyword evidence="5" id="KW-1185">Reference proteome</keyword>
<dbReference type="PROSITE" id="PS50222">
    <property type="entry name" value="EF_HAND_2"/>
    <property type="match status" value="1"/>
</dbReference>
<comment type="caution">
    <text evidence="4">The sequence shown here is derived from an EMBL/GenBank/DDBJ whole genome shotgun (WGS) entry which is preliminary data.</text>
</comment>
<sequence precursor="true">MRPFASSFTIACSILVASVCQAQAPIGPGGQRKPHANGQLRMEGIKRPANFVPERDPAKMVARLMKEFDQDGDKKLDSSELMALLKAMRERRSGPMAPGAKEGPLARKFGRDTQQTPATNRQARPFGKDDAANPGGDVPRRPSAE</sequence>